<dbReference type="PROSITE" id="PS00178">
    <property type="entry name" value="AA_TRNA_LIGASE_I"/>
    <property type="match status" value="1"/>
</dbReference>
<dbReference type="GO" id="GO:0008270">
    <property type="term" value="F:zinc ion binding"/>
    <property type="evidence" value="ECO:0007669"/>
    <property type="project" value="UniProtKB-UniRule"/>
</dbReference>
<gene>
    <name evidence="14 18" type="primary">ileS</name>
    <name evidence="18" type="ORF">GCM10010995_11590</name>
</gene>
<evidence type="ECO:0000313" key="18">
    <source>
        <dbReference type="EMBL" id="GGF96007.1"/>
    </source>
</evidence>
<feature type="binding site" evidence="14">
    <location>
        <position position="897"/>
    </location>
    <ligand>
        <name>Zn(2+)</name>
        <dbReference type="ChEBI" id="CHEBI:29105"/>
    </ligand>
</feature>
<keyword evidence="10 14" id="KW-0648">Protein biosynthesis</keyword>
<evidence type="ECO:0000256" key="5">
    <source>
        <dbReference type="ARBA" id="ARBA00022598"/>
    </source>
</evidence>
<evidence type="ECO:0000256" key="14">
    <source>
        <dbReference type="HAMAP-Rule" id="MF_02002"/>
    </source>
</evidence>
<feature type="domain" description="Aminoacyl-tRNA synthetase class Ia" evidence="15">
    <location>
        <begin position="29"/>
        <end position="638"/>
    </location>
</feature>
<dbReference type="OrthoDB" id="9810365at2"/>
<evidence type="ECO:0000313" key="19">
    <source>
        <dbReference type="Proteomes" id="UP000636949"/>
    </source>
</evidence>
<evidence type="ECO:0000256" key="3">
    <source>
        <dbReference type="ARBA" id="ARBA00011245"/>
    </source>
</evidence>
<dbReference type="FunFam" id="1.10.730.20:FF:000001">
    <property type="entry name" value="Isoleucine--tRNA ligase"/>
    <property type="match status" value="1"/>
</dbReference>
<comment type="subcellular location">
    <subcellularLocation>
        <location evidence="1 14">Cytoplasm</location>
    </subcellularLocation>
</comment>
<dbReference type="PANTHER" id="PTHR42765">
    <property type="entry name" value="SOLEUCYL-TRNA SYNTHETASE"/>
    <property type="match status" value="1"/>
</dbReference>
<evidence type="ECO:0000256" key="10">
    <source>
        <dbReference type="ARBA" id="ARBA00022917"/>
    </source>
</evidence>
<dbReference type="GO" id="GO:0006428">
    <property type="term" value="P:isoleucyl-tRNA aminoacylation"/>
    <property type="evidence" value="ECO:0007669"/>
    <property type="project" value="UniProtKB-UniRule"/>
</dbReference>
<dbReference type="FunFam" id="3.40.50.620:FF:000042">
    <property type="entry name" value="Isoleucine--tRNA ligase"/>
    <property type="match status" value="1"/>
</dbReference>
<dbReference type="GO" id="GO:0002161">
    <property type="term" value="F:aminoacyl-tRNA deacylase activity"/>
    <property type="evidence" value="ECO:0007669"/>
    <property type="project" value="InterPro"/>
</dbReference>
<dbReference type="EC" id="6.1.1.5" evidence="14"/>
<dbReference type="InterPro" id="IPR033708">
    <property type="entry name" value="Anticodon_Ile_BEm"/>
</dbReference>
<feature type="short sequence motif" description="'HIGH' region" evidence="14">
    <location>
        <begin position="58"/>
        <end position="68"/>
    </location>
</feature>
<dbReference type="InterPro" id="IPR010663">
    <property type="entry name" value="Znf_FPG/IleRS"/>
</dbReference>
<dbReference type="InterPro" id="IPR014729">
    <property type="entry name" value="Rossmann-like_a/b/a_fold"/>
</dbReference>
<keyword evidence="19" id="KW-1185">Reference proteome</keyword>
<dbReference type="NCBIfam" id="TIGR00392">
    <property type="entry name" value="ileS"/>
    <property type="match status" value="1"/>
</dbReference>
<dbReference type="AlphaFoldDB" id="A0A8J2Z3P4"/>
<name>A0A8J2Z3P4_9GAMM</name>
<keyword evidence="11 14" id="KW-0030">Aminoacyl-tRNA synthetase</keyword>
<dbReference type="FunFam" id="3.40.50.620:FF:000048">
    <property type="entry name" value="Isoleucine--tRNA ligase"/>
    <property type="match status" value="1"/>
</dbReference>
<dbReference type="HAMAP" id="MF_02002">
    <property type="entry name" value="Ile_tRNA_synth_type1"/>
    <property type="match status" value="1"/>
</dbReference>
<keyword evidence="8 14" id="KW-0862">Zinc</keyword>
<dbReference type="InterPro" id="IPR009080">
    <property type="entry name" value="tRNAsynth_Ia_anticodon-bd"/>
</dbReference>
<keyword evidence="7 14" id="KW-0547">Nucleotide-binding</keyword>
<evidence type="ECO:0000259" key="17">
    <source>
        <dbReference type="Pfam" id="PF08264"/>
    </source>
</evidence>
<feature type="binding site" evidence="14">
    <location>
        <position position="559"/>
    </location>
    <ligand>
        <name>L-isoleucyl-5'-AMP</name>
        <dbReference type="ChEBI" id="CHEBI:178002"/>
    </ligand>
</feature>
<dbReference type="EMBL" id="BMJS01000009">
    <property type="protein sequence ID" value="GGF96007.1"/>
    <property type="molecule type" value="Genomic_DNA"/>
</dbReference>
<keyword evidence="5 14" id="KW-0436">Ligase</keyword>
<comment type="domain">
    <text evidence="14">IleRS has two distinct active sites: one for aminoacylation and one for editing. The misactivated valine is translocated from the active site to the editing site, which sterically excludes the correctly activated isoleucine. The single editing site contains two valyl binding pockets, one specific for each substrate (Val-AMP or Val-tRNA(Ile)).</text>
</comment>
<dbReference type="Pfam" id="PF00133">
    <property type="entry name" value="tRNA-synt_1"/>
    <property type="match status" value="1"/>
</dbReference>
<dbReference type="Gene3D" id="3.40.50.620">
    <property type="entry name" value="HUPs"/>
    <property type="match status" value="2"/>
</dbReference>
<accession>A0A8J2Z3P4</accession>
<dbReference type="SUPFAM" id="SSF52374">
    <property type="entry name" value="Nucleotidylyl transferase"/>
    <property type="match status" value="1"/>
</dbReference>
<dbReference type="GO" id="GO:0000049">
    <property type="term" value="F:tRNA binding"/>
    <property type="evidence" value="ECO:0007669"/>
    <property type="project" value="InterPro"/>
</dbReference>
<dbReference type="CDD" id="cd00818">
    <property type="entry name" value="IleRS_core"/>
    <property type="match status" value="1"/>
</dbReference>
<dbReference type="PANTHER" id="PTHR42765:SF1">
    <property type="entry name" value="ISOLEUCINE--TRNA LIGASE, MITOCHONDRIAL"/>
    <property type="match status" value="1"/>
</dbReference>
<keyword evidence="9 14" id="KW-0067">ATP-binding</keyword>
<dbReference type="GO" id="GO:0004822">
    <property type="term" value="F:isoleucine-tRNA ligase activity"/>
    <property type="evidence" value="ECO:0007669"/>
    <property type="project" value="UniProtKB-UniRule"/>
</dbReference>
<feature type="short sequence motif" description="'KMSKS' region" evidence="14">
    <location>
        <begin position="600"/>
        <end position="604"/>
    </location>
</feature>
<keyword evidence="6 14" id="KW-0479">Metal-binding</keyword>
<feature type="binding site" evidence="14">
    <location>
        <position position="603"/>
    </location>
    <ligand>
        <name>ATP</name>
        <dbReference type="ChEBI" id="CHEBI:30616"/>
    </ligand>
</feature>
<dbReference type="Gene3D" id="1.10.730.20">
    <property type="match status" value="1"/>
</dbReference>
<reference evidence="18" key="1">
    <citation type="journal article" date="2014" name="Int. J. Syst. Evol. Microbiol.">
        <title>Complete genome sequence of Corynebacterium casei LMG S-19264T (=DSM 44701T), isolated from a smear-ripened cheese.</title>
        <authorList>
            <consortium name="US DOE Joint Genome Institute (JGI-PGF)"/>
            <person name="Walter F."/>
            <person name="Albersmeier A."/>
            <person name="Kalinowski J."/>
            <person name="Ruckert C."/>
        </authorList>
    </citation>
    <scope>NUCLEOTIDE SEQUENCE</scope>
    <source>
        <strain evidence="18">CGMCC 1.15758</strain>
    </source>
</reference>
<dbReference type="InterPro" id="IPR050081">
    <property type="entry name" value="Ile-tRNA_ligase"/>
</dbReference>
<evidence type="ECO:0000256" key="4">
    <source>
        <dbReference type="ARBA" id="ARBA00022490"/>
    </source>
</evidence>
<dbReference type="InterPro" id="IPR002301">
    <property type="entry name" value="Ile-tRNA-ligase"/>
</dbReference>
<comment type="cofactor">
    <cofactor evidence="14">
        <name>Zn(2+)</name>
        <dbReference type="ChEBI" id="CHEBI:29105"/>
    </cofactor>
    <text evidence="14">Binds 1 zinc ion per subunit.</text>
</comment>
<evidence type="ECO:0000256" key="2">
    <source>
        <dbReference type="ARBA" id="ARBA00006887"/>
    </source>
</evidence>
<comment type="caution">
    <text evidence="18">The sequence shown here is derived from an EMBL/GenBank/DDBJ whole genome shotgun (WGS) entry which is preliminary data.</text>
</comment>
<evidence type="ECO:0000256" key="6">
    <source>
        <dbReference type="ARBA" id="ARBA00022723"/>
    </source>
</evidence>
<proteinExistence type="inferred from homology"/>
<dbReference type="InterPro" id="IPR013155">
    <property type="entry name" value="M/V/L/I-tRNA-synth_anticd-bd"/>
</dbReference>
<dbReference type="InterPro" id="IPR009008">
    <property type="entry name" value="Val/Leu/Ile-tRNA-synth_edit"/>
</dbReference>
<dbReference type="InterPro" id="IPR023585">
    <property type="entry name" value="Ile-tRNA-ligase_type1"/>
</dbReference>
<sequence length="935" mass="106233">MADYKSTLNLPKTSFSMKANLAQKEPMRLKQWYSDEAYQQIREHFAGRDKFILHDGPPYANGDIHVGHAVNKILKDMVIRSKTLSGFDAPYVPGWDCHGLPIELQVEKKHGKAGAKISANAFRKECRKYAAKQVQRQITDFKRLGILGDWDKPYLTMNFDYEANMVRTLGKIIENGHLTKGFKPVHWCPECGSALAEAEVEYKDKISPAIDVKFAIIEPNTWAERFGLDALPENTSAVIWTTTPWTLPANQAIAVHNEISYAVVNFNHDQHIIVATELAESIMKRASIEEYHILASVSGDQLTDLKAHHPFYNRIVPVLHGDHVTVDSGTGLVHTAPAHGVEDFALGKLHDLPVDNPVNNNGCYHSNTELFANEFVFKANDHVIEVLTQNNALLNLNKLEHSYPHCWRHKTPLIFRATPQWFISMEKNKLRARAEETIKEVKWVPSWGQSRIEAMMQDRPDWCISRQRTWGVPIPLFIHKETEELHPRTQDIIEKVANAIAKGGVEAWFDADDSQFITETENYQRVTDTLDVWFDSGCSNACVLEYNEDLQFPADLYLEGSDQHRGWFQTSLLTSLARRDQAPFKQVLTHGFTVDAHGKKMSKSLGNVVSPQDVVNTLGADILRLWVAATDYRTEMTVSDEILKRNADTYRRLRNTARFLLSNLEGFNPQTDLIDFDQLVALDQWAIAKADEVQQKIIKAYDEYNFHVVAQQIHHFCSIDMGSFYLDVIKDRQYTAKADGLARKSAQTAMYHIIHALVRWMSPILCFTADEIYEAIPGEKSPFVSCEWYQGLSQMPQSAKLDLPFWQTIQEVRTECNKLLEAKRAEGVLGASLEANITLYANDALLAQLAKLKDELRFALIVSDAHIKPLSEKPEFAHDSSIKGLSIVVEKSVAQKCERCWHRREDVGSHSEYADICGRCVENITTEQGELREFA</sequence>
<dbReference type="CDD" id="cd07960">
    <property type="entry name" value="Anticodon_Ia_Ile_BEm"/>
    <property type="match status" value="1"/>
</dbReference>
<evidence type="ECO:0000256" key="11">
    <source>
        <dbReference type="ARBA" id="ARBA00023146"/>
    </source>
</evidence>
<feature type="binding site" evidence="14">
    <location>
        <position position="917"/>
    </location>
    <ligand>
        <name>Zn(2+)</name>
        <dbReference type="ChEBI" id="CHEBI:29105"/>
    </ligand>
</feature>
<feature type="domain" description="Zinc finger FPG/IleRS-type" evidence="16">
    <location>
        <begin position="895"/>
        <end position="922"/>
    </location>
</feature>
<evidence type="ECO:0000256" key="12">
    <source>
        <dbReference type="ARBA" id="ARBA00025217"/>
    </source>
</evidence>
<comment type="function">
    <text evidence="12 14">Catalyzes the attachment of isoleucine to tRNA(Ile). As IleRS can inadvertently accommodate and process structurally similar amino acids such as valine, to avoid such errors it has two additional distinct tRNA(Ile)-dependent editing activities. One activity is designated as 'pretransfer' editing and involves the hydrolysis of activated Val-AMP. The other activity is designated 'posttransfer' editing and involves deacylation of mischarged Val-tRNA(Ile).</text>
</comment>
<evidence type="ECO:0000256" key="8">
    <source>
        <dbReference type="ARBA" id="ARBA00022833"/>
    </source>
</evidence>
<feature type="binding site" evidence="14">
    <location>
        <position position="920"/>
    </location>
    <ligand>
        <name>Zn(2+)</name>
        <dbReference type="ChEBI" id="CHEBI:29105"/>
    </ligand>
</feature>
<dbReference type="GO" id="GO:0005829">
    <property type="term" value="C:cytosol"/>
    <property type="evidence" value="ECO:0007669"/>
    <property type="project" value="TreeGrafter"/>
</dbReference>
<feature type="binding site" evidence="14">
    <location>
        <position position="900"/>
    </location>
    <ligand>
        <name>Zn(2+)</name>
        <dbReference type="ChEBI" id="CHEBI:29105"/>
    </ligand>
</feature>
<dbReference type="Pfam" id="PF08264">
    <property type="entry name" value="Anticodon_1"/>
    <property type="match status" value="1"/>
</dbReference>
<dbReference type="GO" id="GO:0005524">
    <property type="term" value="F:ATP binding"/>
    <property type="evidence" value="ECO:0007669"/>
    <property type="project" value="UniProtKB-UniRule"/>
</dbReference>
<evidence type="ECO:0000259" key="15">
    <source>
        <dbReference type="Pfam" id="PF00133"/>
    </source>
</evidence>
<dbReference type="SUPFAM" id="SSF47323">
    <property type="entry name" value="Anticodon-binding domain of a subclass of class I aminoacyl-tRNA synthetases"/>
    <property type="match status" value="1"/>
</dbReference>
<dbReference type="InterPro" id="IPR002300">
    <property type="entry name" value="aa-tRNA-synth_Ia"/>
</dbReference>
<reference evidence="18" key="2">
    <citation type="submission" date="2020-09" db="EMBL/GenBank/DDBJ databases">
        <authorList>
            <person name="Sun Q."/>
            <person name="Zhou Y."/>
        </authorList>
    </citation>
    <scope>NUCLEOTIDE SEQUENCE</scope>
    <source>
        <strain evidence="18">CGMCC 1.15758</strain>
    </source>
</reference>
<organism evidence="18 19">
    <name type="scientific">Cysteiniphilum litorale</name>
    <dbReference type="NCBI Taxonomy" id="2056700"/>
    <lineage>
        <taxon>Bacteria</taxon>
        <taxon>Pseudomonadati</taxon>
        <taxon>Pseudomonadota</taxon>
        <taxon>Gammaproteobacteria</taxon>
        <taxon>Thiotrichales</taxon>
        <taxon>Fastidiosibacteraceae</taxon>
        <taxon>Cysteiniphilum</taxon>
    </lineage>
</organism>
<dbReference type="InterPro" id="IPR001412">
    <property type="entry name" value="aa-tRNA-synth_I_CS"/>
</dbReference>
<comment type="catalytic activity">
    <reaction evidence="13 14">
        <text>tRNA(Ile) + L-isoleucine + ATP = L-isoleucyl-tRNA(Ile) + AMP + diphosphate</text>
        <dbReference type="Rhea" id="RHEA:11060"/>
        <dbReference type="Rhea" id="RHEA-COMP:9666"/>
        <dbReference type="Rhea" id="RHEA-COMP:9695"/>
        <dbReference type="ChEBI" id="CHEBI:30616"/>
        <dbReference type="ChEBI" id="CHEBI:33019"/>
        <dbReference type="ChEBI" id="CHEBI:58045"/>
        <dbReference type="ChEBI" id="CHEBI:78442"/>
        <dbReference type="ChEBI" id="CHEBI:78528"/>
        <dbReference type="ChEBI" id="CHEBI:456215"/>
        <dbReference type="EC" id="6.1.1.5"/>
    </reaction>
</comment>
<dbReference type="PRINTS" id="PR00984">
    <property type="entry name" value="TRNASYNTHILE"/>
</dbReference>
<feature type="domain" description="Methionyl/Valyl/Leucyl/Isoleucyl-tRNA synthetase anticodon-binding" evidence="17">
    <location>
        <begin position="683"/>
        <end position="837"/>
    </location>
</feature>
<dbReference type="RefSeq" id="WP_117002164.1">
    <property type="nucleotide sequence ID" value="NZ_BMJS01000009.1"/>
</dbReference>
<comment type="subunit">
    <text evidence="3 14">Monomer.</text>
</comment>
<evidence type="ECO:0000259" key="16">
    <source>
        <dbReference type="Pfam" id="PF06827"/>
    </source>
</evidence>
<evidence type="ECO:0000256" key="13">
    <source>
        <dbReference type="ARBA" id="ARBA00048359"/>
    </source>
</evidence>
<comment type="similarity">
    <text evidence="2 14">Belongs to the class-I aminoacyl-tRNA synthetase family. IleS type 1 subfamily.</text>
</comment>
<evidence type="ECO:0000256" key="7">
    <source>
        <dbReference type="ARBA" id="ARBA00022741"/>
    </source>
</evidence>
<dbReference type="Pfam" id="PF06827">
    <property type="entry name" value="zf-FPG_IleRS"/>
    <property type="match status" value="1"/>
</dbReference>
<evidence type="ECO:0000256" key="1">
    <source>
        <dbReference type="ARBA" id="ARBA00004496"/>
    </source>
</evidence>
<dbReference type="Gene3D" id="3.90.740.10">
    <property type="entry name" value="Valyl/Leucyl/Isoleucyl-tRNA synthetase, editing domain"/>
    <property type="match status" value="1"/>
</dbReference>
<protein>
    <recommendedName>
        <fullName evidence="14">Isoleucine--tRNA ligase</fullName>
        <ecNumber evidence="14">6.1.1.5</ecNumber>
    </recommendedName>
    <alternativeName>
        <fullName evidence="14">Isoleucyl-tRNA synthetase</fullName>
        <shortName evidence="14">IleRS</shortName>
    </alternativeName>
</protein>
<dbReference type="SUPFAM" id="SSF50677">
    <property type="entry name" value="ValRS/IleRS/LeuRS editing domain"/>
    <property type="match status" value="1"/>
</dbReference>
<keyword evidence="4 14" id="KW-0963">Cytoplasm</keyword>
<dbReference type="Proteomes" id="UP000636949">
    <property type="component" value="Unassembled WGS sequence"/>
</dbReference>
<evidence type="ECO:0000256" key="9">
    <source>
        <dbReference type="ARBA" id="ARBA00022840"/>
    </source>
</evidence>